<feature type="domain" description="Phasin" evidence="2">
    <location>
        <begin position="71"/>
        <end position="164"/>
    </location>
</feature>
<dbReference type="Pfam" id="PF09361">
    <property type="entry name" value="Phasin_2"/>
    <property type="match status" value="1"/>
</dbReference>
<dbReference type="Proteomes" id="UP000253529">
    <property type="component" value="Unassembled WGS sequence"/>
</dbReference>
<dbReference type="AlphaFoldDB" id="A0A366FPI6"/>
<keyword evidence="4" id="KW-1185">Reference proteome</keyword>
<evidence type="ECO:0000313" key="3">
    <source>
        <dbReference type="EMBL" id="RBP16467.1"/>
    </source>
</evidence>
<protein>
    <submittedName>
        <fullName evidence="3">Phasin</fullName>
    </submittedName>
</protein>
<evidence type="ECO:0000313" key="4">
    <source>
        <dbReference type="Proteomes" id="UP000253529"/>
    </source>
</evidence>
<feature type="compositionally biased region" description="Low complexity" evidence="1">
    <location>
        <begin position="11"/>
        <end position="22"/>
    </location>
</feature>
<gene>
    <name evidence="3" type="ORF">DFR50_105110</name>
</gene>
<feature type="region of interest" description="Disordered" evidence="1">
    <location>
        <begin position="1"/>
        <end position="28"/>
    </location>
</feature>
<evidence type="ECO:0000259" key="2">
    <source>
        <dbReference type="Pfam" id="PF09361"/>
    </source>
</evidence>
<evidence type="ECO:0000256" key="1">
    <source>
        <dbReference type="SAM" id="MobiDB-lite"/>
    </source>
</evidence>
<dbReference type="InterPro" id="IPR018968">
    <property type="entry name" value="Phasin"/>
</dbReference>
<dbReference type="EMBL" id="QNRK01000005">
    <property type="protein sequence ID" value="RBP16467.1"/>
    <property type="molecule type" value="Genomic_DNA"/>
</dbReference>
<accession>A0A366FPI6</accession>
<organism evidence="3 4">
    <name type="scientific">Roseiarcus fermentans</name>
    <dbReference type="NCBI Taxonomy" id="1473586"/>
    <lineage>
        <taxon>Bacteria</taxon>
        <taxon>Pseudomonadati</taxon>
        <taxon>Pseudomonadota</taxon>
        <taxon>Alphaproteobacteria</taxon>
        <taxon>Hyphomicrobiales</taxon>
        <taxon>Roseiarcaceae</taxon>
        <taxon>Roseiarcus</taxon>
    </lineage>
</organism>
<proteinExistence type="predicted"/>
<sequence>MASSPKKGAAEKAAVAEQVETVPDLPNEFPSASEAVEAIVEPALEMQESVRSALQKGVVESRAAFVKAKVSADDAVNALESVLAAAKDGVVAFNAKAFAAAQANAEANFDFVKASLAAKSVADLVSLQSEFARKQTDAVVVQFKDLAETAKKAVVETFEPIKSQLTKSFKIAV</sequence>
<comment type="caution">
    <text evidence="3">The sequence shown here is derived from an EMBL/GenBank/DDBJ whole genome shotgun (WGS) entry which is preliminary data.</text>
</comment>
<dbReference type="RefSeq" id="WP_113888264.1">
    <property type="nucleotide sequence ID" value="NZ_QNRK01000005.1"/>
</dbReference>
<reference evidence="3 4" key="1">
    <citation type="submission" date="2018-06" db="EMBL/GenBank/DDBJ databases">
        <title>Genomic Encyclopedia of Type Strains, Phase IV (KMG-IV): sequencing the most valuable type-strain genomes for metagenomic binning, comparative biology and taxonomic classification.</title>
        <authorList>
            <person name="Goeker M."/>
        </authorList>
    </citation>
    <scope>NUCLEOTIDE SEQUENCE [LARGE SCALE GENOMIC DNA]</scope>
    <source>
        <strain evidence="3 4">DSM 24875</strain>
    </source>
</reference>
<name>A0A366FPI6_9HYPH</name>